<dbReference type="InterPro" id="IPR036928">
    <property type="entry name" value="AS_sf"/>
</dbReference>
<proteinExistence type="inferred from homology"/>
<dbReference type="InterPro" id="IPR023631">
    <property type="entry name" value="Amidase_dom"/>
</dbReference>
<protein>
    <submittedName>
        <fullName evidence="3">Amidase</fullName>
    </submittedName>
</protein>
<sequence length="480" mass="51682">MTENEYQQLDGVALAALLKQGETDSETLMKHAIGLAGTRGAALNAIRYPRYDDALQWARQWQPTGPFGGIPFLLKDSSLASRRLPMSIGSQLFNDTVSTFDATLTQRFEHAGFIPFARTTVPELCMAPTTEAAVNAGPTLNPWAEGRSAGGSSGGAAAAVAARIVPIAHGSDGGGSIRIPAACCGLVGLKATRGRVPTGPTKGEIWGGMGTDGVLSRSVRDTAVAMDAICGRELGAPYDSADPRQPFAQAVEEARRKPLRVAFWTRAWNDIPVAPECLAGVEYAARLCRDLGHEVIEAQPPALDYDRFFQHHVTVLVSNIAASVNAKLAALKRPLRPEDLEPAMHDGYELGRKVSAEQYIDAINGFHHLGRILQTDIEAYDLILTPMLTQLPVPLGYLAMQGGFVDFRARVARYAAFSAIMNGSGQPAISIPLHWTDEDIPVGVQIMGQFGRDDLVVRLAAELERAAPWAHRMPARFAAR</sequence>
<organism evidence="3 4">
    <name type="scientific">Bordetella hinzii</name>
    <dbReference type="NCBI Taxonomy" id="103855"/>
    <lineage>
        <taxon>Bacteria</taxon>
        <taxon>Pseudomonadati</taxon>
        <taxon>Pseudomonadota</taxon>
        <taxon>Betaproteobacteria</taxon>
        <taxon>Burkholderiales</taxon>
        <taxon>Alcaligenaceae</taxon>
        <taxon>Bordetella</taxon>
    </lineage>
</organism>
<dbReference type="SUPFAM" id="SSF75304">
    <property type="entry name" value="Amidase signature (AS) enzymes"/>
    <property type="match status" value="1"/>
</dbReference>
<gene>
    <name evidence="3" type="ORF">CS347_09110</name>
</gene>
<reference evidence="4" key="1">
    <citation type="submission" date="2017-10" db="EMBL/GenBank/DDBJ databases">
        <title>Whole genome sequencing of various Bordetella species.</title>
        <authorList>
            <person name="Weigand M.R."/>
            <person name="Loparev V."/>
            <person name="Peng Y."/>
            <person name="Bowden K.E."/>
            <person name="Tondella M.L."/>
            <person name="Williams M.M."/>
        </authorList>
    </citation>
    <scope>NUCLEOTIDE SEQUENCE [LARGE SCALE GENOMIC DNA]</scope>
    <source>
        <strain evidence="4">H720</strain>
    </source>
</reference>
<dbReference type="PROSITE" id="PS00571">
    <property type="entry name" value="AMIDASES"/>
    <property type="match status" value="1"/>
</dbReference>
<evidence type="ECO:0000313" key="3">
    <source>
        <dbReference type="EMBL" id="AZW16921.1"/>
    </source>
</evidence>
<dbReference type="PANTHER" id="PTHR11895">
    <property type="entry name" value="TRANSAMIDASE"/>
    <property type="match status" value="1"/>
</dbReference>
<dbReference type="Pfam" id="PF01425">
    <property type="entry name" value="Amidase"/>
    <property type="match status" value="1"/>
</dbReference>
<dbReference type="InterPro" id="IPR020556">
    <property type="entry name" value="Amidase_CS"/>
</dbReference>
<evidence type="ECO:0000313" key="4">
    <source>
        <dbReference type="Proteomes" id="UP000282741"/>
    </source>
</evidence>
<name>A0AAN1RVN2_9BORD</name>
<comment type="similarity">
    <text evidence="1">Belongs to the amidase family.</text>
</comment>
<accession>A0AAN1RVN2</accession>
<evidence type="ECO:0000256" key="1">
    <source>
        <dbReference type="ARBA" id="ARBA00009199"/>
    </source>
</evidence>
<dbReference type="Proteomes" id="UP000282741">
    <property type="component" value="Chromosome"/>
</dbReference>
<dbReference type="AlphaFoldDB" id="A0AAN1RVN2"/>
<evidence type="ECO:0000259" key="2">
    <source>
        <dbReference type="Pfam" id="PF01425"/>
    </source>
</evidence>
<dbReference type="InterPro" id="IPR000120">
    <property type="entry name" value="Amidase"/>
</dbReference>
<feature type="domain" description="Amidase" evidence="2">
    <location>
        <begin position="42"/>
        <end position="456"/>
    </location>
</feature>
<dbReference type="Gene3D" id="3.90.1300.10">
    <property type="entry name" value="Amidase signature (AS) domain"/>
    <property type="match status" value="1"/>
</dbReference>
<dbReference type="GO" id="GO:0003824">
    <property type="term" value="F:catalytic activity"/>
    <property type="evidence" value="ECO:0007669"/>
    <property type="project" value="InterPro"/>
</dbReference>
<dbReference type="EMBL" id="CP024172">
    <property type="protein sequence ID" value="AZW16921.1"/>
    <property type="molecule type" value="Genomic_DNA"/>
</dbReference>
<dbReference type="RefSeq" id="WP_032973136.1">
    <property type="nucleotide sequence ID" value="NZ_CP012077.1"/>
</dbReference>
<dbReference type="PANTHER" id="PTHR11895:SF7">
    <property type="entry name" value="GLUTAMYL-TRNA(GLN) AMIDOTRANSFERASE SUBUNIT A, MITOCHONDRIAL"/>
    <property type="match status" value="1"/>
</dbReference>